<reference evidence="2 3" key="1">
    <citation type="submission" date="2020-08" db="EMBL/GenBank/DDBJ databases">
        <authorList>
            <person name="Newling K."/>
            <person name="Davey J."/>
            <person name="Forrester S."/>
        </authorList>
    </citation>
    <scope>NUCLEOTIDE SEQUENCE [LARGE SCALE GENOMIC DNA]</scope>
    <source>
        <strain evidence="3">Crithidia deanei Carvalho (ATCC PRA-265)</strain>
    </source>
</reference>
<feature type="compositionally biased region" description="Acidic residues" evidence="1">
    <location>
        <begin position="222"/>
        <end position="235"/>
    </location>
</feature>
<feature type="compositionally biased region" description="Acidic residues" evidence="1">
    <location>
        <begin position="11"/>
        <end position="28"/>
    </location>
</feature>
<evidence type="ECO:0000256" key="1">
    <source>
        <dbReference type="SAM" id="MobiDB-lite"/>
    </source>
</evidence>
<feature type="region of interest" description="Disordered" evidence="1">
    <location>
        <begin position="255"/>
        <end position="310"/>
    </location>
</feature>
<proteinExistence type="predicted"/>
<feature type="region of interest" description="Disordered" evidence="1">
    <location>
        <begin position="200"/>
        <end position="238"/>
    </location>
</feature>
<sequence length="549" mass="62416">MDSDEERSVHEEEEDEERNEARSDDEEQQETKEPEKEVDPRFLEKLPSRRESVSEVVVNLRAIHTDEEEEAAKKDAKQTPLEKINVRVVMPEDIQYDLFAKRYKKNLREMVRENVLRQLQEDVDGRRAFQQYCTEQDEALAGEGADDEEEEEAEGFEEVNRLDNPNPPPPPYWLPSLLSNDAVYVERVLAAMYGWALPPAPVLKPNKKGQSVSFGVEKSDGEAEEGEEEEEEVNEDGVRVAPVKKRLSYFHQNDAFADSVRPTDEDSEEEHDGEKEDSSSKDNSEKRIPSVHSNAGEKPVARDSGPSQSVVPLYSIPNFPYSRYVFYLCYDRNNEEWLLLSVHPRLYTLQVKNQRKEGGKEGEEEEPEEEEEEEEDEENGSGKAAARRADKSVVVVPDFDYTTLLKMDGLLLSILCCPTALRFCLLQKQSVPNSLQALEDWLRKDFIAAFPYLSTLYTALLSVRSKDEHRLPYKLPSRVLDFNLFFTPRYLSVARAAADSANKGKEELPPVLIGGAQLISKTKKEKADTLILLKQVEGNCLSPHGGGTQ</sequence>
<dbReference type="EMBL" id="LR877153">
    <property type="protein sequence ID" value="CAD2217736.1"/>
    <property type="molecule type" value="Genomic_DNA"/>
</dbReference>
<keyword evidence="3" id="KW-1185">Reference proteome</keyword>
<feature type="compositionally biased region" description="Basic and acidic residues" evidence="1">
    <location>
        <begin position="1"/>
        <end position="10"/>
    </location>
</feature>
<accession>A0A7G2CD32</accession>
<dbReference type="Proteomes" id="UP000515908">
    <property type="component" value="Chromosome 09"/>
</dbReference>
<organism evidence="2 3">
    <name type="scientific">Angomonas deanei</name>
    <dbReference type="NCBI Taxonomy" id="59799"/>
    <lineage>
        <taxon>Eukaryota</taxon>
        <taxon>Discoba</taxon>
        <taxon>Euglenozoa</taxon>
        <taxon>Kinetoplastea</taxon>
        <taxon>Metakinetoplastina</taxon>
        <taxon>Trypanosomatida</taxon>
        <taxon>Trypanosomatidae</taxon>
        <taxon>Strigomonadinae</taxon>
        <taxon>Angomonas</taxon>
    </lineage>
</organism>
<feature type="compositionally biased region" description="Basic and acidic residues" evidence="1">
    <location>
        <begin position="272"/>
        <end position="288"/>
    </location>
</feature>
<feature type="region of interest" description="Disordered" evidence="1">
    <location>
        <begin position="1"/>
        <end position="54"/>
    </location>
</feature>
<feature type="compositionally biased region" description="Basic and acidic residues" evidence="1">
    <location>
        <begin position="29"/>
        <end position="53"/>
    </location>
</feature>
<dbReference type="VEuPathDB" id="TriTrypDB:ADEAN_000521600"/>
<feature type="compositionally biased region" description="Acidic residues" evidence="1">
    <location>
        <begin position="362"/>
        <end position="379"/>
    </location>
</feature>
<protein>
    <submittedName>
        <fullName evidence="2">Uncharacterized protein</fullName>
    </submittedName>
</protein>
<evidence type="ECO:0000313" key="2">
    <source>
        <dbReference type="EMBL" id="CAD2217736.1"/>
    </source>
</evidence>
<feature type="region of interest" description="Disordered" evidence="1">
    <location>
        <begin position="138"/>
        <end position="169"/>
    </location>
</feature>
<evidence type="ECO:0000313" key="3">
    <source>
        <dbReference type="Proteomes" id="UP000515908"/>
    </source>
</evidence>
<gene>
    <name evidence="2" type="ORF">ADEAN_000521600</name>
</gene>
<feature type="region of interest" description="Disordered" evidence="1">
    <location>
        <begin position="354"/>
        <end position="385"/>
    </location>
</feature>
<feature type="compositionally biased region" description="Acidic residues" evidence="1">
    <location>
        <begin position="138"/>
        <end position="157"/>
    </location>
</feature>
<name>A0A7G2CD32_9TRYP</name>
<dbReference type="AlphaFoldDB" id="A0A7G2CD32"/>